<dbReference type="STRING" id="1499688.BN000_00725"/>
<evidence type="ECO:0000313" key="2">
    <source>
        <dbReference type="EMBL" id="CRK80836.1"/>
    </source>
</evidence>
<dbReference type="EMBL" id="CVRB01000001">
    <property type="protein sequence ID" value="CRK80836.1"/>
    <property type="molecule type" value="Genomic_DNA"/>
</dbReference>
<feature type="region of interest" description="Disordered" evidence="1">
    <location>
        <begin position="21"/>
        <end position="47"/>
    </location>
</feature>
<reference evidence="3" key="1">
    <citation type="submission" date="2015-05" db="EMBL/GenBank/DDBJ databases">
        <authorList>
            <person name="Urmite Genomes"/>
        </authorList>
    </citation>
    <scope>NUCLEOTIDE SEQUENCE [LARGE SCALE GENOMIC DNA]</scope>
    <source>
        <strain evidence="3">LF1</strain>
    </source>
</reference>
<protein>
    <submittedName>
        <fullName evidence="2">Uncharacterized protein</fullName>
    </submittedName>
</protein>
<feature type="compositionally biased region" description="Basic residues" evidence="1">
    <location>
        <begin position="23"/>
        <end position="47"/>
    </location>
</feature>
<organism evidence="2 3">
    <name type="scientific">Neobacillus massiliamazoniensis</name>
    <dbReference type="NCBI Taxonomy" id="1499688"/>
    <lineage>
        <taxon>Bacteria</taxon>
        <taxon>Bacillati</taxon>
        <taxon>Bacillota</taxon>
        <taxon>Bacilli</taxon>
        <taxon>Bacillales</taxon>
        <taxon>Bacillaceae</taxon>
        <taxon>Neobacillus</taxon>
    </lineage>
</organism>
<keyword evidence="3" id="KW-1185">Reference proteome</keyword>
<accession>A0A0U1NS07</accession>
<evidence type="ECO:0000313" key="3">
    <source>
        <dbReference type="Proteomes" id="UP000199087"/>
    </source>
</evidence>
<evidence type="ECO:0000256" key="1">
    <source>
        <dbReference type="SAM" id="MobiDB-lite"/>
    </source>
</evidence>
<dbReference type="Proteomes" id="UP000199087">
    <property type="component" value="Unassembled WGS sequence"/>
</dbReference>
<gene>
    <name evidence="2" type="ORF">BN000_00725</name>
</gene>
<sequence>MQEKAKSRLIMHVEEVYVNEKAKKPKNLPRRISLRKRNSKKLKKPSR</sequence>
<name>A0A0U1NS07_9BACI</name>
<proteinExistence type="predicted"/>
<dbReference type="AlphaFoldDB" id="A0A0U1NS07"/>